<feature type="signal peptide" evidence="23">
    <location>
        <begin position="1"/>
        <end position="21"/>
    </location>
</feature>
<evidence type="ECO:0000256" key="20">
    <source>
        <dbReference type="PROSITE-ProRule" id="PRU00125"/>
    </source>
</evidence>
<dbReference type="InterPro" id="IPR036034">
    <property type="entry name" value="PDZ_sf"/>
</dbReference>
<dbReference type="PROSITE" id="PS00107">
    <property type="entry name" value="PROTEIN_KINASE_ATP"/>
    <property type="match status" value="1"/>
</dbReference>
<dbReference type="SUPFAM" id="SSF57716">
    <property type="entry name" value="Glucocorticoid receptor-like (DNA-binding domain)"/>
    <property type="match status" value="2"/>
</dbReference>
<dbReference type="Gene3D" id="2.10.110.10">
    <property type="entry name" value="Cysteine Rich Protein"/>
    <property type="match status" value="1"/>
</dbReference>
<accession>A0A8C2IQS4</accession>
<keyword evidence="14 21" id="KW-0067">ATP-binding</keyword>
<dbReference type="Gene3D" id="3.30.200.20">
    <property type="entry name" value="Phosphorylase Kinase, domain 1"/>
    <property type="match status" value="1"/>
</dbReference>
<evidence type="ECO:0000256" key="1">
    <source>
        <dbReference type="ARBA" id="ARBA00004186"/>
    </source>
</evidence>
<evidence type="ECO:0000259" key="25">
    <source>
        <dbReference type="PROSITE" id="PS50023"/>
    </source>
</evidence>
<evidence type="ECO:0000256" key="21">
    <source>
        <dbReference type="PROSITE-ProRule" id="PRU10141"/>
    </source>
</evidence>
<dbReference type="Pfam" id="PF00412">
    <property type="entry name" value="LIM"/>
    <property type="match status" value="1"/>
</dbReference>
<dbReference type="InterPro" id="IPR050940">
    <property type="entry name" value="Actin_reg-Ser/Thr_kinase"/>
</dbReference>
<evidence type="ECO:0000259" key="26">
    <source>
        <dbReference type="PROSITE" id="PS50106"/>
    </source>
</evidence>
<evidence type="ECO:0000256" key="12">
    <source>
        <dbReference type="ARBA" id="ARBA00022777"/>
    </source>
</evidence>
<feature type="chain" id="PRO_5034479243" description="LIM domain kinase 2" evidence="23">
    <location>
        <begin position="22"/>
        <end position="585"/>
    </location>
</feature>
<dbReference type="EC" id="2.7.11.1" evidence="4"/>
<evidence type="ECO:0000256" key="5">
    <source>
        <dbReference type="ARBA" id="ARBA00022490"/>
    </source>
</evidence>
<dbReference type="InterPro" id="IPR001245">
    <property type="entry name" value="Ser-Thr/Tyr_kinase_cat_dom"/>
</dbReference>
<dbReference type="InterPro" id="IPR001781">
    <property type="entry name" value="Znf_LIM"/>
</dbReference>
<dbReference type="GO" id="GO:0046872">
    <property type="term" value="F:metal ion binding"/>
    <property type="evidence" value="ECO:0007669"/>
    <property type="project" value="UniProtKB-KW"/>
</dbReference>
<dbReference type="PROSITE" id="PS50023">
    <property type="entry name" value="LIM_DOMAIN_2"/>
    <property type="match status" value="1"/>
</dbReference>
<dbReference type="GO" id="GO:0005813">
    <property type="term" value="C:centrosome"/>
    <property type="evidence" value="ECO:0007669"/>
    <property type="project" value="UniProtKB-SubCell"/>
</dbReference>
<keyword evidence="6" id="KW-0723">Serine/threonine-protein kinase</keyword>
<feature type="domain" description="PDZ" evidence="26">
    <location>
        <begin position="131"/>
        <end position="189"/>
    </location>
</feature>
<evidence type="ECO:0000256" key="11">
    <source>
        <dbReference type="ARBA" id="ARBA00022741"/>
    </source>
</evidence>
<keyword evidence="8" id="KW-0808">Transferase</keyword>
<dbReference type="Ensembl" id="ENSCCRT00020091165.1">
    <property type="protein sequence ID" value="ENSCCRP00020083302.1"/>
    <property type="gene ID" value="ENSCCRG00020034079.1"/>
</dbReference>
<dbReference type="PROSITE" id="PS50011">
    <property type="entry name" value="PROTEIN_KINASE_DOM"/>
    <property type="match status" value="1"/>
</dbReference>
<feature type="domain" description="LIM zinc-binding" evidence="25">
    <location>
        <begin position="48"/>
        <end position="109"/>
    </location>
</feature>
<keyword evidence="9 20" id="KW-0479">Metal-binding</keyword>
<keyword evidence="16" id="KW-0206">Cytoskeleton</keyword>
<dbReference type="PROSITE" id="PS00478">
    <property type="entry name" value="LIM_DOMAIN_1"/>
    <property type="match status" value="1"/>
</dbReference>
<evidence type="ECO:0000256" key="22">
    <source>
        <dbReference type="SAM" id="MobiDB-lite"/>
    </source>
</evidence>
<evidence type="ECO:0000256" key="2">
    <source>
        <dbReference type="ARBA" id="ARBA00004300"/>
    </source>
</evidence>
<dbReference type="FunFam" id="2.10.110.10:FF:000038">
    <property type="entry name" value="LIM domain kinase 2"/>
    <property type="match status" value="1"/>
</dbReference>
<feature type="region of interest" description="Disordered" evidence="22">
    <location>
        <begin position="219"/>
        <end position="264"/>
    </location>
</feature>
<evidence type="ECO:0000256" key="9">
    <source>
        <dbReference type="ARBA" id="ARBA00022723"/>
    </source>
</evidence>
<reference evidence="27" key="1">
    <citation type="submission" date="2025-08" db="UniProtKB">
        <authorList>
            <consortium name="Ensembl"/>
        </authorList>
    </citation>
    <scope>IDENTIFICATION</scope>
</reference>
<evidence type="ECO:0000256" key="6">
    <source>
        <dbReference type="ARBA" id="ARBA00022527"/>
    </source>
</evidence>
<keyword evidence="11 21" id="KW-0547">Nucleotide-binding</keyword>
<dbReference type="SUPFAM" id="SSF50156">
    <property type="entry name" value="PDZ domain-like"/>
    <property type="match status" value="1"/>
</dbReference>
<evidence type="ECO:0000256" key="14">
    <source>
        <dbReference type="ARBA" id="ARBA00022840"/>
    </source>
</evidence>
<dbReference type="PANTHER" id="PTHR46485:SF1">
    <property type="entry name" value="LIM DOMAIN KINASE 2"/>
    <property type="match status" value="1"/>
</dbReference>
<dbReference type="GO" id="GO:0005634">
    <property type="term" value="C:nucleus"/>
    <property type="evidence" value="ECO:0007669"/>
    <property type="project" value="TreeGrafter"/>
</dbReference>
<evidence type="ECO:0000256" key="10">
    <source>
        <dbReference type="ARBA" id="ARBA00022737"/>
    </source>
</evidence>
<dbReference type="InterPro" id="IPR001478">
    <property type="entry name" value="PDZ"/>
</dbReference>
<dbReference type="FunFam" id="1.10.510.10:FF:000197">
    <property type="entry name" value="LIM domain kinase 2 isoform X1"/>
    <property type="match status" value="1"/>
</dbReference>
<dbReference type="GO" id="GO:0030036">
    <property type="term" value="P:actin cytoskeleton organization"/>
    <property type="evidence" value="ECO:0007669"/>
    <property type="project" value="TreeGrafter"/>
</dbReference>
<evidence type="ECO:0000313" key="28">
    <source>
        <dbReference type="Proteomes" id="UP000694701"/>
    </source>
</evidence>
<dbReference type="Gene3D" id="2.30.42.10">
    <property type="match status" value="1"/>
</dbReference>
<comment type="subcellular location">
    <subcellularLocation>
        <location evidence="2">Cytoplasm</location>
        <location evidence="2">Cytoskeleton</location>
        <location evidence="2">Microtubule organizing center</location>
        <location evidence="2">Centrosome</location>
    </subcellularLocation>
    <subcellularLocation>
        <location evidence="1">Cytoplasm</location>
        <location evidence="1">Cytoskeleton</location>
        <location evidence="1">Spindle</location>
    </subcellularLocation>
</comment>
<evidence type="ECO:0000256" key="19">
    <source>
        <dbReference type="ARBA" id="ARBA00048977"/>
    </source>
</evidence>
<dbReference type="InterPro" id="IPR017441">
    <property type="entry name" value="Protein_kinase_ATP_BS"/>
</dbReference>
<protein>
    <recommendedName>
        <fullName evidence="17">LIM domain kinase 2</fullName>
        <ecNumber evidence="4">2.7.11.1</ecNumber>
    </recommendedName>
</protein>
<dbReference type="SMART" id="SM00132">
    <property type="entry name" value="LIM"/>
    <property type="match status" value="1"/>
</dbReference>
<dbReference type="Pfam" id="PF00595">
    <property type="entry name" value="PDZ"/>
    <property type="match status" value="1"/>
</dbReference>
<keyword evidence="13 20" id="KW-0862">Zinc</keyword>
<evidence type="ECO:0000313" key="27">
    <source>
        <dbReference type="Ensembl" id="ENSCCRP00020083302.1"/>
    </source>
</evidence>
<organism evidence="27 28">
    <name type="scientific">Cyprinus carpio</name>
    <name type="common">Common carp</name>
    <dbReference type="NCBI Taxonomy" id="7962"/>
    <lineage>
        <taxon>Eukaryota</taxon>
        <taxon>Metazoa</taxon>
        <taxon>Chordata</taxon>
        <taxon>Craniata</taxon>
        <taxon>Vertebrata</taxon>
        <taxon>Euteleostomi</taxon>
        <taxon>Actinopterygii</taxon>
        <taxon>Neopterygii</taxon>
        <taxon>Teleostei</taxon>
        <taxon>Ostariophysi</taxon>
        <taxon>Cypriniformes</taxon>
        <taxon>Cyprinidae</taxon>
        <taxon>Cyprininae</taxon>
        <taxon>Cyprinus</taxon>
    </lineage>
</organism>
<dbReference type="SUPFAM" id="SSF56112">
    <property type="entry name" value="Protein kinase-like (PK-like)"/>
    <property type="match status" value="1"/>
</dbReference>
<comment type="similarity">
    <text evidence="3">Belongs to the protein kinase superfamily. TKL Ser/Thr protein kinase family.</text>
</comment>
<evidence type="ECO:0000256" key="4">
    <source>
        <dbReference type="ARBA" id="ARBA00012513"/>
    </source>
</evidence>
<comment type="catalytic activity">
    <reaction evidence="18">
        <text>L-threonyl-[protein] + ATP = O-phospho-L-threonyl-[protein] + ADP + H(+)</text>
        <dbReference type="Rhea" id="RHEA:46608"/>
        <dbReference type="Rhea" id="RHEA-COMP:11060"/>
        <dbReference type="Rhea" id="RHEA-COMP:11605"/>
        <dbReference type="ChEBI" id="CHEBI:15378"/>
        <dbReference type="ChEBI" id="CHEBI:30013"/>
        <dbReference type="ChEBI" id="CHEBI:30616"/>
        <dbReference type="ChEBI" id="CHEBI:61977"/>
        <dbReference type="ChEBI" id="CHEBI:456216"/>
        <dbReference type="EC" id="2.7.11.1"/>
    </reaction>
    <physiologicalReaction direction="left-to-right" evidence="18">
        <dbReference type="Rhea" id="RHEA:46609"/>
    </physiologicalReaction>
</comment>
<dbReference type="PANTHER" id="PTHR46485">
    <property type="entry name" value="LIM DOMAIN KINASE 1"/>
    <property type="match status" value="1"/>
</dbReference>
<dbReference type="Proteomes" id="UP000694701">
    <property type="component" value="Unplaced"/>
</dbReference>
<evidence type="ECO:0000256" key="17">
    <source>
        <dbReference type="ARBA" id="ARBA00040666"/>
    </source>
</evidence>
<dbReference type="GO" id="GO:0005524">
    <property type="term" value="F:ATP binding"/>
    <property type="evidence" value="ECO:0007669"/>
    <property type="project" value="UniProtKB-UniRule"/>
</dbReference>
<keyword evidence="10" id="KW-0677">Repeat</keyword>
<dbReference type="FunFam" id="3.30.200.20:FF:000038">
    <property type="entry name" value="LIM domain kinase 2"/>
    <property type="match status" value="1"/>
</dbReference>
<dbReference type="AlphaFoldDB" id="A0A8C2IQS4"/>
<dbReference type="PROSITE" id="PS50106">
    <property type="entry name" value="PDZ"/>
    <property type="match status" value="1"/>
</dbReference>
<evidence type="ECO:0000256" key="16">
    <source>
        <dbReference type="ARBA" id="ARBA00023212"/>
    </source>
</evidence>
<sequence>NPNVLLMLREKFLLILMCSVCFDLLTNWYFEKEGKLYCHKHYCEKFGELCHGCSLLMTGPAMVAGDYKYHPECFVCLCCRVVIEDRDTYALVERTKLYCGKCYKQVVLTPMLEKRGLADSPTDLLPHTVTLVSMPSATNGKRGFSVSVIRDCTSAMASVQVKDPEVRNAIHVGDRILEINGLPVEDLIHRTSQTLQLLMEYDPVRQRLDRLRLGSSRNQLGVPAASRMRMSSSADSPVSPSPKDPPILTRDIGRSESLRSPSSRSHRIFRPCDLIHGEILGKGFFGQAIKVTHKATGEVMVMKELIRCDEETQKTFLKEVKVMRSLDHPHVLKFIGVLYKDKRLNLITEFIEGGTLKDFIRDTDSFPWEQRVSFAKSIASGMAYLHSMSIIHRDLNSHNCLVKLDNTVVVADFGLSRLVMEDKVKQPPPDKPNNKKRLFRRIDRKKRYTVVGNPYWMAPEMLNGKRYDEKVDNFSFGIVLCEIIGQVYADPECLPRTLDFGLNVRKFIEKFLPEHCPPAFFALAVACCDLTPDNRPAFQKLEDCFEALALNQELNIPLPAELDDLQQKFLRTYGPSETASENNID</sequence>
<evidence type="ECO:0000259" key="24">
    <source>
        <dbReference type="PROSITE" id="PS50011"/>
    </source>
</evidence>
<evidence type="ECO:0000256" key="13">
    <source>
        <dbReference type="ARBA" id="ARBA00022833"/>
    </source>
</evidence>
<keyword evidence="5" id="KW-0963">Cytoplasm</keyword>
<keyword evidence="23" id="KW-0732">Signal</keyword>
<evidence type="ECO:0000256" key="18">
    <source>
        <dbReference type="ARBA" id="ARBA00048659"/>
    </source>
</evidence>
<dbReference type="GO" id="GO:0004674">
    <property type="term" value="F:protein serine/threonine kinase activity"/>
    <property type="evidence" value="ECO:0007669"/>
    <property type="project" value="UniProtKB-KW"/>
</dbReference>
<dbReference type="InterPro" id="IPR011009">
    <property type="entry name" value="Kinase-like_dom_sf"/>
</dbReference>
<feature type="domain" description="Protein kinase" evidence="24">
    <location>
        <begin position="274"/>
        <end position="548"/>
    </location>
</feature>
<evidence type="ECO:0000256" key="3">
    <source>
        <dbReference type="ARBA" id="ARBA00005843"/>
    </source>
</evidence>
<evidence type="ECO:0000256" key="7">
    <source>
        <dbReference type="ARBA" id="ARBA00022553"/>
    </source>
</evidence>
<proteinExistence type="inferred from homology"/>
<evidence type="ECO:0000256" key="15">
    <source>
        <dbReference type="ARBA" id="ARBA00023038"/>
    </source>
</evidence>
<dbReference type="CDD" id="cd09465">
    <property type="entry name" value="LIM2_LIMK2"/>
    <property type="match status" value="1"/>
</dbReference>
<dbReference type="InterPro" id="IPR000719">
    <property type="entry name" value="Prot_kinase_dom"/>
</dbReference>
<keyword evidence="15 20" id="KW-0440">LIM domain</keyword>
<keyword evidence="7" id="KW-0597">Phosphoprotein</keyword>
<keyword evidence="12" id="KW-0418">Kinase</keyword>
<comment type="catalytic activity">
    <reaction evidence="19">
        <text>L-seryl-[protein] + ATP = O-phospho-L-seryl-[protein] + ADP + H(+)</text>
        <dbReference type="Rhea" id="RHEA:17989"/>
        <dbReference type="Rhea" id="RHEA-COMP:9863"/>
        <dbReference type="Rhea" id="RHEA-COMP:11604"/>
        <dbReference type="ChEBI" id="CHEBI:15378"/>
        <dbReference type="ChEBI" id="CHEBI:29999"/>
        <dbReference type="ChEBI" id="CHEBI:30616"/>
        <dbReference type="ChEBI" id="CHEBI:83421"/>
        <dbReference type="ChEBI" id="CHEBI:456216"/>
        <dbReference type="EC" id="2.7.11.1"/>
    </reaction>
    <physiologicalReaction direction="left-to-right" evidence="19">
        <dbReference type="Rhea" id="RHEA:17990"/>
    </physiologicalReaction>
</comment>
<dbReference type="Pfam" id="PF07714">
    <property type="entry name" value="PK_Tyr_Ser-Thr"/>
    <property type="match status" value="1"/>
</dbReference>
<dbReference type="GO" id="GO:0005737">
    <property type="term" value="C:cytoplasm"/>
    <property type="evidence" value="ECO:0007669"/>
    <property type="project" value="TreeGrafter"/>
</dbReference>
<feature type="compositionally biased region" description="Low complexity" evidence="22">
    <location>
        <begin position="224"/>
        <end position="238"/>
    </location>
</feature>
<name>A0A8C2IQS4_CYPCA</name>
<dbReference type="Gene3D" id="1.10.510.10">
    <property type="entry name" value="Transferase(Phosphotransferase) domain 1"/>
    <property type="match status" value="1"/>
</dbReference>
<evidence type="ECO:0000256" key="23">
    <source>
        <dbReference type="SAM" id="SignalP"/>
    </source>
</evidence>
<dbReference type="GO" id="GO:0005819">
    <property type="term" value="C:spindle"/>
    <property type="evidence" value="ECO:0007669"/>
    <property type="project" value="UniProtKB-SubCell"/>
</dbReference>
<evidence type="ECO:0000256" key="8">
    <source>
        <dbReference type="ARBA" id="ARBA00022679"/>
    </source>
</evidence>
<feature type="binding site" evidence="21">
    <location>
        <position position="303"/>
    </location>
    <ligand>
        <name>ATP</name>
        <dbReference type="ChEBI" id="CHEBI:30616"/>
    </ligand>
</feature>